<dbReference type="InterPro" id="IPR036097">
    <property type="entry name" value="HisK_dim/P_sf"/>
</dbReference>
<dbReference type="Pfam" id="PF00512">
    <property type="entry name" value="HisKA"/>
    <property type="match status" value="1"/>
</dbReference>
<keyword evidence="7" id="KW-0547">Nucleotide-binding</keyword>
<dbReference type="InterPro" id="IPR035965">
    <property type="entry name" value="PAS-like_dom_sf"/>
</dbReference>
<dbReference type="InterPro" id="IPR003661">
    <property type="entry name" value="HisK_dim/P_dom"/>
</dbReference>
<keyword evidence="4" id="KW-1003">Cell membrane</keyword>
<dbReference type="InterPro" id="IPR000700">
    <property type="entry name" value="PAS-assoc_C"/>
</dbReference>
<dbReference type="PANTHER" id="PTHR45453:SF1">
    <property type="entry name" value="PHOSPHATE REGULON SENSOR PROTEIN PHOR"/>
    <property type="match status" value="1"/>
</dbReference>
<evidence type="ECO:0000259" key="13">
    <source>
        <dbReference type="PROSITE" id="PS50109"/>
    </source>
</evidence>
<dbReference type="Gene3D" id="3.30.450.20">
    <property type="entry name" value="PAS domain"/>
    <property type="match status" value="1"/>
</dbReference>
<dbReference type="GO" id="GO:0005886">
    <property type="term" value="C:plasma membrane"/>
    <property type="evidence" value="ECO:0007669"/>
    <property type="project" value="UniProtKB-SubCell"/>
</dbReference>
<comment type="caution">
    <text evidence="16">The sequence shown here is derived from an EMBL/GenBank/DDBJ whole genome shotgun (WGS) entry which is preliminary data.</text>
</comment>
<dbReference type="SUPFAM" id="SSF55874">
    <property type="entry name" value="ATPase domain of HSP90 chaperone/DNA topoisomerase II/histidine kinase"/>
    <property type="match status" value="1"/>
</dbReference>
<evidence type="ECO:0000256" key="2">
    <source>
        <dbReference type="ARBA" id="ARBA00004651"/>
    </source>
</evidence>
<keyword evidence="9" id="KW-0067">ATP-binding</keyword>
<keyword evidence="12" id="KW-1133">Transmembrane helix</keyword>
<keyword evidence="10" id="KW-0902">Two-component regulatory system</keyword>
<feature type="domain" description="HAMP" evidence="15">
    <location>
        <begin position="114"/>
        <end position="166"/>
    </location>
</feature>
<keyword evidence="19" id="KW-1185">Reference proteome</keyword>
<feature type="domain" description="Histidine kinase" evidence="13">
    <location>
        <begin position="296"/>
        <end position="514"/>
    </location>
</feature>
<evidence type="ECO:0000313" key="18">
    <source>
        <dbReference type="Proteomes" id="UP000254330"/>
    </source>
</evidence>
<dbReference type="SMART" id="SM00387">
    <property type="entry name" value="HATPase_c"/>
    <property type="match status" value="1"/>
</dbReference>
<dbReference type="PROSITE" id="PS50885">
    <property type="entry name" value="HAMP"/>
    <property type="match status" value="1"/>
</dbReference>
<keyword evidence="8 17" id="KW-0418">Kinase</keyword>
<evidence type="ECO:0000256" key="1">
    <source>
        <dbReference type="ARBA" id="ARBA00000085"/>
    </source>
</evidence>
<reference evidence="17 19" key="2">
    <citation type="submission" date="2019-03" db="EMBL/GenBank/DDBJ databases">
        <title>Genomic Encyclopedia of Type Strains, Phase IV (KMG-IV): sequencing the most valuable type-strain genomes for metagenomic binning, comparative biology and taxonomic classification.</title>
        <authorList>
            <person name="Goeker M."/>
        </authorList>
    </citation>
    <scope>NUCLEOTIDE SEQUENCE [LARGE SCALE GENOMIC DNA]</scope>
    <source>
        <strain evidence="17 19">DSM 20580</strain>
    </source>
</reference>
<dbReference type="Pfam" id="PF08448">
    <property type="entry name" value="PAS_4"/>
    <property type="match status" value="1"/>
</dbReference>
<dbReference type="GO" id="GO:0000155">
    <property type="term" value="F:phosphorelay sensor kinase activity"/>
    <property type="evidence" value="ECO:0007669"/>
    <property type="project" value="InterPro"/>
</dbReference>
<dbReference type="CDD" id="cd00075">
    <property type="entry name" value="HATPase"/>
    <property type="match status" value="1"/>
</dbReference>
<dbReference type="InterPro" id="IPR013656">
    <property type="entry name" value="PAS_4"/>
</dbReference>
<accession>A0A3S4WEK1</accession>
<gene>
    <name evidence="16" type="primary">phoR_2</name>
    <name evidence="17" type="ORF">DFR61_10855</name>
    <name evidence="16" type="ORF">NCTC10597_02000</name>
</gene>
<dbReference type="SUPFAM" id="SSF55785">
    <property type="entry name" value="PYP-like sensor domain (PAS domain)"/>
    <property type="match status" value="1"/>
</dbReference>
<protein>
    <recommendedName>
        <fullName evidence="3">histidine kinase</fullName>
        <ecNumber evidence="3">2.7.13.3</ecNumber>
    </recommendedName>
</protein>
<evidence type="ECO:0000259" key="15">
    <source>
        <dbReference type="PROSITE" id="PS50885"/>
    </source>
</evidence>
<keyword evidence="6 16" id="KW-0808">Transferase</keyword>
<evidence type="ECO:0000313" key="16">
    <source>
        <dbReference type="EMBL" id="STX10280.1"/>
    </source>
</evidence>
<dbReference type="Gene3D" id="3.30.565.10">
    <property type="entry name" value="Histidine kinase-like ATPase, C-terminal domain"/>
    <property type="match status" value="1"/>
</dbReference>
<dbReference type="FunFam" id="3.30.565.10:FF:000006">
    <property type="entry name" value="Sensor histidine kinase WalK"/>
    <property type="match status" value="1"/>
</dbReference>
<dbReference type="Gene3D" id="6.10.340.10">
    <property type="match status" value="1"/>
</dbReference>
<dbReference type="Proteomes" id="UP000294641">
    <property type="component" value="Unassembled WGS sequence"/>
</dbReference>
<dbReference type="EC" id="2.7.13.3" evidence="3"/>
<evidence type="ECO:0000313" key="19">
    <source>
        <dbReference type="Proteomes" id="UP000294641"/>
    </source>
</evidence>
<dbReference type="InterPro" id="IPR036890">
    <property type="entry name" value="HATPase_C_sf"/>
</dbReference>
<evidence type="ECO:0000256" key="5">
    <source>
        <dbReference type="ARBA" id="ARBA00022553"/>
    </source>
</evidence>
<dbReference type="CDD" id="cd00082">
    <property type="entry name" value="HisKA"/>
    <property type="match status" value="1"/>
</dbReference>
<dbReference type="PRINTS" id="PR00344">
    <property type="entry name" value="BCTRLSENSOR"/>
</dbReference>
<dbReference type="PROSITE" id="PS50113">
    <property type="entry name" value="PAC"/>
    <property type="match status" value="1"/>
</dbReference>
<evidence type="ECO:0000256" key="4">
    <source>
        <dbReference type="ARBA" id="ARBA00022475"/>
    </source>
</evidence>
<dbReference type="PROSITE" id="PS50109">
    <property type="entry name" value="HIS_KIN"/>
    <property type="match status" value="1"/>
</dbReference>
<evidence type="ECO:0000256" key="8">
    <source>
        <dbReference type="ARBA" id="ARBA00022777"/>
    </source>
</evidence>
<evidence type="ECO:0000256" key="6">
    <source>
        <dbReference type="ARBA" id="ARBA00022679"/>
    </source>
</evidence>
<feature type="transmembrane region" description="Helical" evidence="12">
    <location>
        <begin position="88"/>
        <end position="107"/>
    </location>
</feature>
<evidence type="ECO:0000256" key="11">
    <source>
        <dbReference type="ARBA" id="ARBA00023136"/>
    </source>
</evidence>
<evidence type="ECO:0000256" key="9">
    <source>
        <dbReference type="ARBA" id="ARBA00022840"/>
    </source>
</evidence>
<keyword evidence="5" id="KW-0597">Phosphoprotein</keyword>
<dbReference type="PANTHER" id="PTHR45453">
    <property type="entry name" value="PHOSPHATE REGULON SENSOR PROTEIN PHOR"/>
    <property type="match status" value="1"/>
</dbReference>
<dbReference type="Gene3D" id="1.10.287.130">
    <property type="match status" value="1"/>
</dbReference>
<evidence type="ECO:0000256" key="7">
    <source>
        <dbReference type="ARBA" id="ARBA00022741"/>
    </source>
</evidence>
<sequence>MMKSLKIRLLTAFAFVYAVILAGLGFVLGQLFPVYLENTIRSNSGQLHENLTNYLTSENIKLNAKQQNDIQNLLPSSFLSEELTETRWHFWLVLIIALISVFILLMLTTNHLFKKLSSSVEHVTHTALELAQGNYRARAFETNDGATTQLSKSINVLARNLQDIMLTREVEQERLKTLIDNMGSALVMIGREGEISVVNNSFLSVFNREYEDVQHHVFREIGVDQSLEEFVDYVFMTETPYRKQILLVINNQIRHMEVYGAPVIGEHGHWLGVVIVMHDITELKKLEQVRKDFVANVSHELRTPITSIKGFSETLIDGAYKDEETLLSFLDIMYKESNRLQSLVQDLLELSKIEKEGFTVDLVKTSLTEIVNSSVEMAKIQIEEKEMTINLKQKDEEVQVLGDTNRLTQVVVNLLVNAVTYSKPQKQIDITVSIQGNYGAVEIRDQGIGIQKSEIPRVFERFYRVDRARSRNSGGTGLGLAIVKHLVEAHEGKIVVKSEEGVGTTMRVLIPLAR</sequence>
<dbReference type="NCBIfam" id="TIGR00229">
    <property type="entry name" value="sensory_box"/>
    <property type="match status" value="1"/>
</dbReference>
<dbReference type="Proteomes" id="UP000254330">
    <property type="component" value="Unassembled WGS sequence"/>
</dbReference>
<evidence type="ECO:0000313" key="17">
    <source>
        <dbReference type="EMBL" id="TDR40541.1"/>
    </source>
</evidence>
<dbReference type="InterPro" id="IPR000014">
    <property type="entry name" value="PAS"/>
</dbReference>
<dbReference type="GO" id="GO:0005524">
    <property type="term" value="F:ATP binding"/>
    <property type="evidence" value="ECO:0007669"/>
    <property type="project" value="UniProtKB-KW"/>
</dbReference>
<name>A0A3S4WEK1_9BACL</name>
<dbReference type="EMBL" id="UGNP01000001">
    <property type="protein sequence ID" value="STX10280.1"/>
    <property type="molecule type" value="Genomic_DNA"/>
</dbReference>
<comment type="subcellular location">
    <subcellularLocation>
        <location evidence="2">Cell membrane</location>
        <topology evidence="2">Multi-pass membrane protein</topology>
    </subcellularLocation>
</comment>
<dbReference type="GO" id="GO:0016036">
    <property type="term" value="P:cellular response to phosphate starvation"/>
    <property type="evidence" value="ECO:0007669"/>
    <property type="project" value="TreeGrafter"/>
</dbReference>
<keyword evidence="11 12" id="KW-0472">Membrane</keyword>
<dbReference type="InterPro" id="IPR004358">
    <property type="entry name" value="Sig_transdc_His_kin-like_C"/>
</dbReference>
<dbReference type="AlphaFoldDB" id="A0A3S4WEK1"/>
<dbReference type="InterPro" id="IPR003660">
    <property type="entry name" value="HAMP_dom"/>
</dbReference>
<evidence type="ECO:0000256" key="12">
    <source>
        <dbReference type="SAM" id="Phobius"/>
    </source>
</evidence>
<dbReference type="InterPro" id="IPR005467">
    <property type="entry name" value="His_kinase_dom"/>
</dbReference>
<dbReference type="CDD" id="cd00130">
    <property type="entry name" value="PAS"/>
    <property type="match status" value="1"/>
</dbReference>
<evidence type="ECO:0000259" key="14">
    <source>
        <dbReference type="PROSITE" id="PS50113"/>
    </source>
</evidence>
<reference evidence="16 18" key="1">
    <citation type="submission" date="2018-06" db="EMBL/GenBank/DDBJ databases">
        <authorList>
            <consortium name="Pathogen Informatics"/>
            <person name="Doyle S."/>
        </authorList>
    </citation>
    <scope>NUCLEOTIDE SEQUENCE [LARGE SCALE GENOMIC DNA]</scope>
    <source>
        <strain evidence="16 18">NCTC10597</strain>
    </source>
</reference>
<dbReference type="FunFam" id="1.10.287.130:FF:000008">
    <property type="entry name" value="Two-component sensor histidine kinase"/>
    <property type="match status" value="1"/>
</dbReference>
<comment type="catalytic activity">
    <reaction evidence="1">
        <text>ATP + protein L-histidine = ADP + protein N-phospho-L-histidine.</text>
        <dbReference type="EC" id="2.7.13.3"/>
    </reaction>
</comment>
<dbReference type="SMART" id="SM00091">
    <property type="entry name" value="PAS"/>
    <property type="match status" value="1"/>
</dbReference>
<evidence type="ECO:0000256" key="3">
    <source>
        <dbReference type="ARBA" id="ARBA00012438"/>
    </source>
</evidence>
<dbReference type="SMART" id="SM00388">
    <property type="entry name" value="HisKA"/>
    <property type="match status" value="1"/>
</dbReference>
<evidence type="ECO:0000256" key="10">
    <source>
        <dbReference type="ARBA" id="ARBA00023012"/>
    </source>
</evidence>
<proteinExistence type="predicted"/>
<dbReference type="GO" id="GO:0004721">
    <property type="term" value="F:phosphoprotein phosphatase activity"/>
    <property type="evidence" value="ECO:0007669"/>
    <property type="project" value="TreeGrafter"/>
</dbReference>
<organism evidence="16 18">
    <name type="scientific">Kurthia zopfii</name>
    <dbReference type="NCBI Taxonomy" id="1650"/>
    <lineage>
        <taxon>Bacteria</taxon>
        <taxon>Bacillati</taxon>
        <taxon>Bacillota</taxon>
        <taxon>Bacilli</taxon>
        <taxon>Bacillales</taxon>
        <taxon>Caryophanaceae</taxon>
        <taxon>Kurthia</taxon>
    </lineage>
</organism>
<keyword evidence="12" id="KW-0812">Transmembrane</keyword>
<feature type="domain" description="PAC" evidence="14">
    <location>
        <begin position="239"/>
        <end position="292"/>
    </location>
</feature>
<dbReference type="Pfam" id="PF02518">
    <property type="entry name" value="HATPase_c"/>
    <property type="match status" value="1"/>
</dbReference>
<dbReference type="SUPFAM" id="SSF47384">
    <property type="entry name" value="Homodimeric domain of signal transducing histidine kinase"/>
    <property type="match status" value="1"/>
</dbReference>
<dbReference type="NCBIfam" id="NF046044">
    <property type="entry name" value="PnpS"/>
    <property type="match status" value="1"/>
</dbReference>
<dbReference type="InterPro" id="IPR050351">
    <property type="entry name" value="BphY/WalK/GraS-like"/>
</dbReference>
<dbReference type="InterPro" id="IPR003594">
    <property type="entry name" value="HATPase_dom"/>
</dbReference>
<dbReference type="EMBL" id="SNZG01000008">
    <property type="protein sequence ID" value="TDR40541.1"/>
    <property type="molecule type" value="Genomic_DNA"/>
</dbReference>